<proteinExistence type="predicted"/>
<dbReference type="Proteomes" id="UP000288805">
    <property type="component" value="Unassembled WGS sequence"/>
</dbReference>
<comment type="caution">
    <text evidence="1">The sequence shown here is derived from an EMBL/GenBank/DDBJ whole genome shotgun (WGS) entry which is preliminary data.</text>
</comment>
<sequence length="189" mass="20707">MQGVGGGIGGLRRCWAQWSRAGCLNSSSKRGATVLGFMGGARVFSQSAAAASSPSSLLEKEEVTSRIIHLLKSTPFIDPSKVFSLFPFYSFRLVPEKMQLRRMLQGKQMNRRRMSLIPSTDFEQGKGLWTKVLFLGMLTREPGKGCLVPSIAWALLTSIGLFDPQGGLWCQFGSIWSLGETYGFQAGAF</sequence>
<accession>A0A438JS66</accession>
<dbReference type="EMBL" id="QGNW01000029">
    <property type="protein sequence ID" value="RVX11775.1"/>
    <property type="molecule type" value="Genomic_DNA"/>
</dbReference>
<evidence type="ECO:0000313" key="2">
    <source>
        <dbReference type="Proteomes" id="UP000288805"/>
    </source>
</evidence>
<dbReference type="AlphaFoldDB" id="A0A438JS66"/>
<evidence type="ECO:0000313" key="1">
    <source>
        <dbReference type="EMBL" id="RVX11775.1"/>
    </source>
</evidence>
<organism evidence="1 2">
    <name type="scientific">Vitis vinifera</name>
    <name type="common">Grape</name>
    <dbReference type="NCBI Taxonomy" id="29760"/>
    <lineage>
        <taxon>Eukaryota</taxon>
        <taxon>Viridiplantae</taxon>
        <taxon>Streptophyta</taxon>
        <taxon>Embryophyta</taxon>
        <taxon>Tracheophyta</taxon>
        <taxon>Spermatophyta</taxon>
        <taxon>Magnoliopsida</taxon>
        <taxon>eudicotyledons</taxon>
        <taxon>Gunneridae</taxon>
        <taxon>Pentapetalae</taxon>
        <taxon>rosids</taxon>
        <taxon>Vitales</taxon>
        <taxon>Vitaceae</taxon>
        <taxon>Viteae</taxon>
        <taxon>Vitis</taxon>
    </lineage>
</organism>
<reference evidence="1 2" key="1">
    <citation type="journal article" date="2018" name="PLoS Genet.">
        <title>Population sequencing reveals clonal diversity and ancestral inbreeding in the grapevine cultivar Chardonnay.</title>
        <authorList>
            <person name="Roach M.J."/>
            <person name="Johnson D.L."/>
            <person name="Bohlmann J."/>
            <person name="van Vuuren H.J."/>
            <person name="Jones S.J."/>
            <person name="Pretorius I.S."/>
            <person name="Schmidt S.A."/>
            <person name="Borneman A.R."/>
        </authorList>
    </citation>
    <scope>NUCLEOTIDE SEQUENCE [LARGE SCALE GENOMIC DNA]</scope>
    <source>
        <strain evidence="2">cv. Chardonnay</strain>
        <tissue evidence="1">Leaf</tissue>
    </source>
</reference>
<protein>
    <submittedName>
        <fullName evidence="1">Uncharacterized protein</fullName>
    </submittedName>
</protein>
<gene>
    <name evidence="1" type="ORF">CK203_009588</name>
</gene>
<name>A0A438JS66_VITVI</name>